<reference evidence="1" key="1">
    <citation type="submission" date="2021-02" db="EMBL/GenBank/DDBJ databases">
        <authorList>
            <person name="Nowell W R."/>
        </authorList>
    </citation>
    <scope>NUCLEOTIDE SEQUENCE</scope>
</reference>
<evidence type="ECO:0000313" key="3">
    <source>
        <dbReference type="Proteomes" id="UP000663832"/>
    </source>
</evidence>
<sequence length="536" mass="63103">MDDNFEHLINALSIIPLSIDTLQKITFLIKQQTSETITLFITESFQSLLTLKQWIWQRFSHDCSKWIKQSDYITLFNTLALFNKNLIFNYENIESDVKALLLIPNTIDEINIIFQQINQSKNDNDLFIIMVSSWFDNLSSFLREYPDYGTSPILCHINEYIARNYIMTDQFKFYIKQLQQSNLLPSIFTAKQLFYISTCSYSVYSYLSAYTHDFIFTPEEFLSHFGNEYLQIILMHIQTIEKWNNKFLNCISHLTGFILSCYWWRGDKSTRVKILFPTEQTMYDFIQSLIRIISYEPFHEKLKTEQLNDETIFLTTGLKFLLTLLQSQNVTEFVRTDLTLPNTLFKLAELSTYHVISLNVYAILGEILSDEKLKELTVVDQVDNFFYSILEQAWHHPLKKYKQLPIVLLLRSFVALSKSDAIQQGVADSNRLGGFIEMSDQYPVVFDIIWALSFNHDIQQQLRSNPSFIQKLSQLAKESDDEQVRKTTQGILWNLEINHQDRSIVRNTDQNTFDIMISYSHKEKVLCKQLYDELTK</sequence>
<dbReference type="InterPro" id="IPR016024">
    <property type="entry name" value="ARM-type_fold"/>
</dbReference>
<dbReference type="Proteomes" id="UP000663877">
    <property type="component" value="Unassembled WGS sequence"/>
</dbReference>
<gene>
    <name evidence="1" type="ORF">BJG266_LOCUS48017</name>
    <name evidence="2" type="ORF">QVE165_LOCUS65069</name>
</gene>
<evidence type="ECO:0000313" key="4">
    <source>
        <dbReference type="Proteomes" id="UP000663877"/>
    </source>
</evidence>
<evidence type="ECO:0000313" key="1">
    <source>
        <dbReference type="EMBL" id="CAF1573980.1"/>
    </source>
</evidence>
<feature type="non-terminal residue" evidence="1">
    <location>
        <position position="536"/>
    </location>
</feature>
<keyword evidence="3" id="KW-1185">Reference proteome</keyword>
<evidence type="ECO:0000313" key="2">
    <source>
        <dbReference type="EMBL" id="CAF1670357.1"/>
    </source>
</evidence>
<accession>A0A815YN54</accession>
<comment type="caution">
    <text evidence="1">The sequence shown here is derived from an EMBL/GenBank/DDBJ whole genome shotgun (WGS) entry which is preliminary data.</text>
</comment>
<dbReference type="AlphaFoldDB" id="A0A815YN54"/>
<dbReference type="Proteomes" id="UP000663832">
    <property type="component" value="Unassembled WGS sequence"/>
</dbReference>
<protein>
    <submittedName>
        <fullName evidence="1">Uncharacterized protein</fullName>
    </submittedName>
</protein>
<organism evidence="1 4">
    <name type="scientific">Adineta steineri</name>
    <dbReference type="NCBI Taxonomy" id="433720"/>
    <lineage>
        <taxon>Eukaryota</taxon>
        <taxon>Metazoa</taxon>
        <taxon>Spiralia</taxon>
        <taxon>Gnathifera</taxon>
        <taxon>Rotifera</taxon>
        <taxon>Eurotatoria</taxon>
        <taxon>Bdelloidea</taxon>
        <taxon>Adinetida</taxon>
        <taxon>Adinetidae</taxon>
        <taxon>Adineta</taxon>
    </lineage>
</organism>
<dbReference type="EMBL" id="CAJNOM010006463">
    <property type="protein sequence ID" value="CAF1670357.1"/>
    <property type="molecule type" value="Genomic_DNA"/>
</dbReference>
<dbReference type="OrthoDB" id="10049746at2759"/>
<dbReference type="EMBL" id="CAJNOI010006048">
    <property type="protein sequence ID" value="CAF1573980.1"/>
    <property type="molecule type" value="Genomic_DNA"/>
</dbReference>
<name>A0A815YN54_9BILA</name>
<dbReference type="SUPFAM" id="SSF48371">
    <property type="entry name" value="ARM repeat"/>
    <property type="match status" value="1"/>
</dbReference>
<proteinExistence type="predicted"/>